<keyword evidence="11" id="KW-1185">Reference proteome</keyword>
<gene>
    <name evidence="10" type="ORF">EJN90_07135</name>
</gene>
<evidence type="ECO:0000256" key="3">
    <source>
        <dbReference type="ARBA" id="ARBA00023015"/>
    </source>
</evidence>
<dbReference type="GO" id="GO:0005829">
    <property type="term" value="C:cytosol"/>
    <property type="evidence" value="ECO:0007669"/>
    <property type="project" value="TreeGrafter"/>
</dbReference>
<dbReference type="SUPFAM" id="SSF52172">
    <property type="entry name" value="CheY-like"/>
    <property type="match status" value="1"/>
</dbReference>
<dbReference type="Gene3D" id="6.10.250.690">
    <property type="match status" value="1"/>
</dbReference>
<feature type="domain" description="Response regulatory" evidence="8">
    <location>
        <begin position="3"/>
        <end position="117"/>
    </location>
</feature>
<dbReference type="Pfam" id="PF00072">
    <property type="entry name" value="Response_reg"/>
    <property type="match status" value="1"/>
</dbReference>
<evidence type="ECO:0000259" key="8">
    <source>
        <dbReference type="PROSITE" id="PS50110"/>
    </source>
</evidence>
<dbReference type="OrthoDB" id="9790442at2"/>
<keyword evidence="5" id="KW-0804">Transcription</keyword>
<dbReference type="InterPro" id="IPR001789">
    <property type="entry name" value="Sig_transdc_resp-reg_receiver"/>
</dbReference>
<organism evidence="10 11">
    <name type="scientific">Jeotgalibaca ciconiae</name>
    <dbReference type="NCBI Taxonomy" id="2496265"/>
    <lineage>
        <taxon>Bacteria</taxon>
        <taxon>Bacillati</taxon>
        <taxon>Bacillota</taxon>
        <taxon>Bacilli</taxon>
        <taxon>Lactobacillales</taxon>
        <taxon>Carnobacteriaceae</taxon>
        <taxon>Jeotgalibaca</taxon>
    </lineage>
</organism>
<feature type="DNA-binding region" description="OmpR/PhoB-type" evidence="7">
    <location>
        <begin position="124"/>
        <end position="222"/>
    </location>
</feature>
<dbReference type="GO" id="GO:0000976">
    <property type="term" value="F:transcription cis-regulatory region binding"/>
    <property type="evidence" value="ECO:0007669"/>
    <property type="project" value="TreeGrafter"/>
</dbReference>
<dbReference type="InterPro" id="IPR039420">
    <property type="entry name" value="WalR-like"/>
</dbReference>
<dbReference type="GO" id="GO:0000156">
    <property type="term" value="F:phosphorelay response regulator activity"/>
    <property type="evidence" value="ECO:0007669"/>
    <property type="project" value="TreeGrafter"/>
</dbReference>
<dbReference type="AlphaFoldDB" id="A0A3Q9BL35"/>
<dbReference type="Proteomes" id="UP000273326">
    <property type="component" value="Chromosome"/>
</dbReference>
<dbReference type="CDD" id="cd00383">
    <property type="entry name" value="trans_reg_C"/>
    <property type="match status" value="1"/>
</dbReference>
<keyword evidence="2" id="KW-0902">Two-component regulatory system</keyword>
<dbReference type="InterPro" id="IPR001867">
    <property type="entry name" value="OmpR/PhoB-type_DNA-bd"/>
</dbReference>
<dbReference type="PANTHER" id="PTHR48111:SF1">
    <property type="entry name" value="TWO-COMPONENT RESPONSE REGULATOR ORR33"/>
    <property type="match status" value="1"/>
</dbReference>
<keyword evidence="3" id="KW-0805">Transcription regulation</keyword>
<evidence type="ECO:0000259" key="9">
    <source>
        <dbReference type="PROSITE" id="PS51755"/>
    </source>
</evidence>
<dbReference type="PANTHER" id="PTHR48111">
    <property type="entry name" value="REGULATOR OF RPOS"/>
    <property type="match status" value="1"/>
</dbReference>
<dbReference type="PROSITE" id="PS51755">
    <property type="entry name" value="OMPR_PHOB"/>
    <property type="match status" value="1"/>
</dbReference>
<dbReference type="InterPro" id="IPR011006">
    <property type="entry name" value="CheY-like_superfamily"/>
</dbReference>
<reference evidence="11" key="1">
    <citation type="submission" date="2018-12" db="EMBL/GenBank/DDBJ databases">
        <title>Complete genome sequencing of Jeotgalibaca sp. H21T32.</title>
        <authorList>
            <person name="Bae J.-W."/>
            <person name="Lee S.-Y."/>
        </authorList>
    </citation>
    <scope>NUCLEOTIDE SEQUENCE [LARGE SCALE GENOMIC DNA]</scope>
    <source>
        <strain evidence="11">H21T32</strain>
    </source>
</reference>
<dbReference type="Gene3D" id="1.10.10.10">
    <property type="entry name" value="Winged helix-like DNA-binding domain superfamily/Winged helix DNA-binding domain"/>
    <property type="match status" value="1"/>
</dbReference>
<name>A0A3Q9BL35_9LACT</name>
<proteinExistence type="predicted"/>
<sequence>MKRVVIVEDDRWLREELIHLLEKADYAPFPVTDFSDNIVRTIVSLAPDLVLLDINLPGQSGFEICKKLKAKSTLPILVLTSRDRLSDELHALNLGADDYLTKPFHKEKLLARVRNLLRRFQESPKFLDGGTFKMDPNTFTIFTNQESIVLSQKEGLLLLTLLQHSPNSVSKELLCQVLWGTTDYIDENALQVNVTRLRKSLRKIGLASSLETVRGEGYRLNEKN</sequence>
<dbReference type="Pfam" id="PF00486">
    <property type="entry name" value="Trans_reg_C"/>
    <property type="match status" value="1"/>
</dbReference>
<dbReference type="GO" id="GO:0006355">
    <property type="term" value="P:regulation of DNA-templated transcription"/>
    <property type="evidence" value="ECO:0007669"/>
    <property type="project" value="InterPro"/>
</dbReference>
<protein>
    <submittedName>
        <fullName evidence="10">Response regulator transcription factor</fullName>
    </submittedName>
</protein>
<evidence type="ECO:0000256" key="2">
    <source>
        <dbReference type="ARBA" id="ARBA00023012"/>
    </source>
</evidence>
<dbReference type="InterPro" id="IPR016032">
    <property type="entry name" value="Sig_transdc_resp-reg_C-effctor"/>
</dbReference>
<keyword evidence="4 7" id="KW-0238">DNA-binding</keyword>
<evidence type="ECO:0000256" key="1">
    <source>
        <dbReference type="ARBA" id="ARBA00022553"/>
    </source>
</evidence>
<accession>A0A3Q9BL35</accession>
<feature type="modified residue" description="4-aspartylphosphate" evidence="6">
    <location>
        <position position="53"/>
    </location>
</feature>
<dbReference type="RefSeq" id="WP_126109819.1">
    <property type="nucleotide sequence ID" value="NZ_CP034465.1"/>
</dbReference>
<keyword evidence="1 6" id="KW-0597">Phosphoprotein</keyword>
<evidence type="ECO:0000313" key="10">
    <source>
        <dbReference type="EMBL" id="AZP04422.1"/>
    </source>
</evidence>
<evidence type="ECO:0000256" key="5">
    <source>
        <dbReference type="ARBA" id="ARBA00023163"/>
    </source>
</evidence>
<dbReference type="GO" id="GO:0032993">
    <property type="term" value="C:protein-DNA complex"/>
    <property type="evidence" value="ECO:0007669"/>
    <property type="project" value="TreeGrafter"/>
</dbReference>
<feature type="domain" description="OmpR/PhoB-type" evidence="9">
    <location>
        <begin position="124"/>
        <end position="222"/>
    </location>
</feature>
<dbReference type="SMART" id="SM00862">
    <property type="entry name" value="Trans_reg_C"/>
    <property type="match status" value="1"/>
</dbReference>
<evidence type="ECO:0000256" key="4">
    <source>
        <dbReference type="ARBA" id="ARBA00023125"/>
    </source>
</evidence>
<dbReference type="KEGG" id="jeh:EJN90_07135"/>
<dbReference type="SMART" id="SM00448">
    <property type="entry name" value="REC"/>
    <property type="match status" value="1"/>
</dbReference>
<dbReference type="PROSITE" id="PS50110">
    <property type="entry name" value="RESPONSE_REGULATORY"/>
    <property type="match status" value="1"/>
</dbReference>
<dbReference type="SUPFAM" id="SSF46894">
    <property type="entry name" value="C-terminal effector domain of the bipartite response regulators"/>
    <property type="match status" value="1"/>
</dbReference>
<dbReference type="Gene3D" id="3.40.50.2300">
    <property type="match status" value="1"/>
</dbReference>
<evidence type="ECO:0000313" key="11">
    <source>
        <dbReference type="Proteomes" id="UP000273326"/>
    </source>
</evidence>
<evidence type="ECO:0000256" key="7">
    <source>
        <dbReference type="PROSITE-ProRule" id="PRU01091"/>
    </source>
</evidence>
<evidence type="ECO:0000256" key="6">
    <source>
        <dbReference type="PROSITE-ProRule" id="PRU00169"/>
    </source>
</evidence>
<dbReference type="InterPro" id="IPR036388">
    <property type="entry name" value="WH-like_DNA-bd_sf"/>
</dbReference>
<dbReference type="EMBL" id="CP034465">
    <property type="protein sequence ID" value="AZP04422.1"/>
    <property type="molecule type" value="Genomic_DNA"/>
</dbReference>